<organism evidence="18 19">
    <name type="scientific">Aquamicrobium lusatiense</name>
    <dbReference type="NCBI Taxonomy" id="89772"/>
    <lineage>
        <taxon>Bacteria</taxon>
        <taxon>Pseudomonadati</taxon>
        <taxon>Pseudomonadota</taxon>
        <taxon>Alphaproteobacteria</taxon>
        <taxon>Hyphomicrobiales</taxon>
        <taxon>Phyllobacteriaceae</taxon>
        <taxon>Aquamicrobium</taxon>
    </lineage>
</organism>
<sequence length="388" mass="42551">MKLTRLLALTLLPFLLSACDLVVLSPAGDVAWQQRDLVIIATVLMLLIIIPVMVLIALFAWRYRAGNTKATYTPDWDHSTHLELVIWAAPLLIIICLGAVTWMYTHLLDPYRPLDRIARGQPVAAEVEPLEVQVAALDWKWLFIYPEYGIATVNEMAAPVDRPIRFRLTSTSVMNSFYVPALAGQIYAMPGMETTLHGVINRPGEYDGFSANYSGDGFSGMRFTFHGVDHDGFDQWVARVKEAGGGLDRFAYLELAKPSENEKPRHYASVDEQLFRLIRDRCAEPGRMCMDEMMAIDAEGGLGLAGLRLLQPLEEGRPSALTALFGRRSVDVASICTPEEAAASEAVSWSASLVPQVDPAPLVGAGLPRPAPISSAAPAMSVRQPFGI</sequence>
<keyword evidence="12" id="KW-0564">Palmitate</keyword>
<evidence type="ECO:0000256" key="6">
    <source>
        <dbReference type="ARBA" id="ARBA00022692"/>
    </source>
</evidence>
<dbReference type="GO" id="GO:0016682">
    <property type="term" value="F:oxidoreductase activity, acting on diphenols and related substances as donors, oxygen as acceptor"/>
    <property type="evidence" value="ECO:0007669"/>
    <property type="project" value="InterPro"/>
</dbReference>
<keyword evidence="9 15" id="KW-1133">Transmembrane helix</keyword>
<dbReference type="GO" id="GO:0042773">
    <property type="term" value="P:ATP synthesis coupled electron transport"/>
    <property type="evidence" value="ECO:0007669"/>
    <property type="project" value="TreeGrafter"/>
</dbReference>
<dbReference type="InterPro" id="IPR034227">
    <property type="entry name" value="CuRO_UO_II"/>
</dbReference>
<dbReference type="PROSITE" id="PS50999">
    <property type="entry name" value="COX2_TM"/>
    <property type="match status" value="1"/>
</dbReference>
<comment type="similarity">
    <text evidence="2">Belongs to the cytochrome c oxidase subunit 2 family.</text>
</comment>
<dbReference type="InterPro" id="IPR002429">
    <property type="entry name" value="CcO_II-like_C"/>
</dbReference>
<name>A0A7W9S5V8_9HYPH</name>
<dbReference type="Pfam" id="PF06481">
    <property type="entry name" value="COX_ARM"/>
    <property type="match status" value="1"/>
</dbReference>
<dbReference type="Proteomes" id="UP000533306">
    <property type="component" value="Unassembled WGS sequence"/>
</dbReference>
<keyword evidence="13" id="KW-0449">Lipoprotein</keyword>
<dbReference type="InterPro" id="IPR045187">
    <property type="entry name" value="CcO_II"/>
</dbReference>
<dbReference type="PANTHER" id="PTHR22888:SF18">
    <property type="entry name" value="CYTOCHROME BO(3) UBIQUINOL OXIDASE SUBUNIT 2"/>
    <property type="match status" value="1"/>
</dbReference>
<evidence type="ECO:0000256" key="10">
    <source>
        <dbReference type="ARBA" id="ARBA00023002"/>
    </source>
</evidence>
<comment type="subcellular location">
    <subcellularLocation>
        <location evidence="1">Cell membrane</location>
        <topology evidence="1">Multi-pass membrane protein</topology>
    </subcellularLocation>
</comment>
<dbReference type="InterPro" id="IPR010514">
    <property type="entry name" value="COX_ARM"/>
</dbReference>
<dbReference type="PANTHER" id="PTHR22888">
    <property type="entry name" value="CYTOCHROME C OXIDASE, SUBUNIT II"/>
    <property type="match status" value="1"/>
</dbReference>
<evidence type="ECO:0000256" key="15">
    <source>
        <dbReference type="SAM" id="Phobius"/>
    </source>
</evidence>
<dbReference type="CDD" id="cd04212">
    <property type="entry name" value="CuRO_UO_II"/>
    <property type="match status" value="1"/>
</dbReference>
<evidence type="ECO:0000256" key="2">
    <source>
        <dbReference type="ARBA" id="ARBA00007866"/>
    </source>
</evidence>
<evidence type="ECO:0000259" key="16">
    <source>
        <dbReference type="PROSITE" id="PS50857"/>
    </source>
</evidence>
<evidence type="ECO:0000256" key="12">
    <source>
        <dbReference type="ARBA" id="ARBA00023139"/>
    </source>
</evidence>
<dbReference type="Gene3D" id="2.60.40.420">
    <property type="entry name" value="Cupredoxins - blue copper proteins"/>
    <property type="match status" value="1"/>
</dbReference>
<evidence type="ECO:0000256" key="8">
    <source>
        <dbReference type="ARBA" id="ARBA00022982"/>
    </source>
</evidence>
<evidence type="ECO:0000256" key="4">
    <source>
        <dbReference type="ARBA" id="ARBA00022475"/>
    </source>
</evidence>
<dbReference type="Gene3D" id="1.10.287.90">
    <property type="match status" value="1"/>
</dbReference>
<feature type="transmembrane region" description="Helical" evidence="15">
    <location>
        <begin position="82"/>
        <end position="104"/>
    </location>
</feature>
<protein>
    <recommendedName>
        <fullName evidence="14">Ubiquinol oxidase polypeptide II</fullName>
    </recommendedName>
</protein>
<evidence type="ECO:0000256" key="1">
    <source>
        <dbReference type="ARBA" id="ARBA00004651"/>
    </source>
</evidence>
<keyword evidence="10 18" id="KW-0560">Oxidoreductase</keyword>
<accession>A0A7W9S5V8</accession>
<dbReference type="GO" id="GO:0005886">
    <property type="term" value="C:plasma membrane"/>
    <property type="evidence" value="ECO:0007669"/>
    <property type="project" value="UniProtKB-SubCell"/>
</dbReference>
<dbReference type="SUPFAM" id="SSF49503">
    <property type="entry name" value="Cupredoxins"/>
    <property type="match status" value="1"/>
</dbReference>
<keyword evidence="19" id="KW-1185">Reference proteome</keyword>
<dbReference type="PROSITE" id="PS51257">
    <property type="entry name" value="PROKAR_LIPOPROTEIN"/>
    <property type="match status" value="1"/>
</dbReference>
<keyword evidence="5" id="KW-0679">Respiratory chain</keyword>
<keyword evidence="8" id="KW-0249">Electron transport</keyword>
<evidence type="ECO:0000256" key="3">
    <source>
        <dbReference type="ARBA" id="ARBA00022448"/>
    </source>
</evidence>
<evidence type="ECO:0000256" key="9">
    <source>
        <dbReference type="ARBA" id="ARBA00022989"/>
    </source>
</evidence>
<gene>
    <name evidence="18" type="ORF">HNR59_004073</name>
</gene>
<dbReference type="NCBIfam" id="TIGR01433">
    <property type="entry name" value="CyoA"/>
    <property type="match status" value="1"/>
</dbReference>
<evidence type="ECO:0000256" key="14">
    <source>
        <dbReference type="ARBA" id="ARBA00030198"/>
    </source>
</evidence>
<dbReference type="InterPro" id="IPR008972">
    <property type="entry name" value="Cupredoxin"/>
</dbReference>
<dbReference type="AlphaFoldDB" id="A0A7W9S5V8"/>
<evidence type="ECO:0000256" key="13">
    <source>
        <dbReference type="ARBA" id="ARBA00023288"/>
    </source>
</evidence>
<dbReference type="GO" id="GO:0005507">
    <property type="term" value="F:copper ion binding"/>
    <property type="evidence" value="ECO:0007669"/>
    <property type="project" value="InterPro"/>
</dbReference>
<evidence type="ECO:0000256" key="5">
    <source>
        <dbReference type="ARBA" id="ARBA00022660"/>
    </source>
</evidence>
<evidence type="ECO:0000313" key="19">
    <source>
        <dbReference type="Proteomes" id="UP000533306"/>
    </source>
</evidence>
<dbReference type="InterPro" id="IPR011759">
    <property type="entry name" value="Cyt_c_oxidase_su2_TM_dom"/>
</dbReference>
<comment type="caution">
    <text evidence="18">The sequence shown here is derived from an EMBL/GenBank/DDBJ whole genome shotgun (WGS) entry which is preliminary data.</text>
</comment>
<dbReference type="InterPro" id="IPR006333">
    <property type="entry name" value="Cyt_o_ubiquinol_oxidase_su2"/>
</dbReference>
<keyword evidence="11 15" id="KW-0472">Membrane</keyword>
<evidence type="ECO:0000256" key="7">
    <source>
        <dbReference type="ARBA" id="ARBA00022729"/>
    </source>
</evidence>
<keyword evidence="4" id="KW-1003">Cell membrane</keyword>
<keyword evidence="6 15" id="KW-0812">Transmembrane</keyword>
<evidence type="ECO:0000313" key="18">
    <source>
        <dbReference type="EMBL" id="MBB6014677.1"/>
    </source>
</evidence>
<dbReference type="Pfam" id="PF00116">
    <property type="entry name" value="COX2"/>
    <property type="match status" value="1"/>
</dbReference>
<dbReference type="GO" id="GO:0009486">
    <property type="term" value="F:cytochrome bo3 ubiquinol oxidase activity"/>
    <property type="evidence" value="ECO:0007669"/>
    <property type="project" value="InterPro"/>
</dbReference>
<feature type="domain" description="Cytochrome oxidase subunit II transmembrane region profile" evidence="17">
    <location>
        <begin position="15"/>
        <end position="112"/>
    </location>
</feature>
<dbReference type="SUPFAM" id="SSF81464">
    <property type="entry name" value="Cytochrome c oxidase subunit II-like, transmembrane region"/>
    <property type="match status" value="1"/>
</dbReference>
<dbReference type="GO" id="GO:0004129">
    <property type="term" value="F:cytochrome-c oxidase activity"/>
    <property type="evidence" value="ECO:0007669"/>
    <property type="project" value="InterPro"/>
</dbReference>
<dbReference type="PROSITE" id="PS50857">
    <property type="entry name" value="COX2_CUA"/>
    <property type="match status" value="1"/>
</dbReference>
<feature type="domain" description="Cytochrome oxidase subunit II copper A binding" evidence="16">
    <location>
        <begin position="127"/>
        <end position="239"/>
    </location>
</feature>
<evidence type="ECO:0000256" key="11">
    <source>
        <dbReference type="ARBA" id="ARBA00023136"/>
    </source>
</evidence>
<dbReference type="InterPro" id="IPR036257">
    <property type="entry name" value="Cyt_c_oxidase_su2_TM_sf"/>
</dbReference>
<dbReference type="EMBL" id="JACHEU010000008">
    <property type="protein sequence ID" value="MBB6014677.1"/>
    <property type="molecule type" value="Genomic_DNA"/>
</dbReference>
<evidence type="ECO:0000259" key="17">
    <source>
        <dbReference type="PROSITE" id="PS50999"/>
    </source>
</evidence>
<keyword evidence="7" id="KW-0732">Signal</keyword>
<proteinExistence type="inferred from homology"/>
<reference evidence="18 19" key="1">
    <citation type="submission" date="2020-08" db="EMBL/GenBank/DDBJ databases">
        <title>Genomic Encyclopedia of Type Strains, Phase IV (KMG-IV): sequencing the most valuable type-strain genomes for metagenomic binning, comparative biology and taxonomic classification.</title>
        <authorList>
            <person name="Goeker M."/>
        </authorList>
    </citation>
    <scope>NUCLEOTIDE SEQUENCE [LARGE SCALE GENOMIC DNA]</scope>
    <source>
        <strain evidence="18 19">DSM 11099</strain>
    </source>
</reference>
<keyword evidence="3" id="KW-0813">Transport</keyword>
<feature type="transmembrane region" description="Helical" evidence="15">
    <location>
        <begin position="37"/>
        <end position="61"/>
    </location>
</feature>